<proteinExistence type="predicted"/>
<evidence type="ECO:0000313" key="1">
    <source>
        <dbReference type="EMBL" id="CAD7285983.1"/>
    </source>
</evidence>
<keyword evidence="2" id="KW-1185">Reference proteome</keyword>
<dbReference type="AlphaFoldDB" id="A0A7R9C2F1"/>
<dbReference type="EMBL" id="CAJPEX010034799">
    <property type="protein sequence ID" value="CAG0926135.1"/>
    <property type="molecule type" value="Genomic_DNA"/>
</dbReference>
<name>A0A7R9C2F1_9CRUS</name>
<organism evidence="1">
    <name type="scientific">Notodromas monacha</name>
    <dbReference type="NCBI Taxonomy" id="399045"/>
    <lineage>
        <taxon>Eukaryota</taxon>
        <taxon>Metazoa</taxon>
        <taxon>Ecdysozoa</taxon>
        <taxon>Arthropoda</taxon>
        <taxon>Crustacea</taxon>
        <taxon>Oligostraca</taxon>
        <taxon>Ostracoda</taxon>
        <taxon>Podocopa</taxon>
        <taxon>Podocopida</taxon>
        <taxon>Cypridocopina</taxon>
        <taxon>Cypridoidea</taxon>
        <taxon>Cyprididae</taxon>
        <taxon>Notodromas</taxon>
    </lineage>
</organism>
<evidence type="ECO:0000313" key="2">
    <source>
        <dbReference type="Proteomes" id="UP000678499"/>
    </source>
</evidence>
<reference evidence="1" key="1">
    <citation type="submission" date="2020-11" db="EMBL/GenBank/DDBJ databases">
        <authorList>
            <person name="Tran Van P."/>
        </authorList>
    </citation>
    <scope>NUCLEOTIDE SEQUENCE</scope>
</reference>
<accession>A0A7R9C2F1</accession>
<dbReference type="Proteomes" id="UP000678499">
    <property type="component" value="Unassembled WGS sequence"/>
</dbReference>
<sequence length="162" mass="18343">MVDVGVESAVVLSYPQLYSADRESFNFLDDLYGKVPVAICCNSSARHEEFYAKYGRSLGLMHSRKEPWAVIAHSADTYMDHMEKASVLPPKNAAASFLQDQTLPIFGELNAETLPRYYKSQADLVMLFGTEPQRRVSGRTLADMALRSKDRSVKYIWVNRQV</sequence>
<dbReference type="EMBL" id="OA916836">
    <property type="protein sequence ID" value="CAD7285983.1"/>
    <property type="molecule type" value="Genomic_DNA"/>
</dbReference>
<protein>
    <submittedName>
        <fullName evidence="1">Uncharacterized protein</fullName>
    </submittedName>
</protein>
<gene>
    <name evidence="1" type="ORF">NMOB1V02_LOCUS13585</name>
</gene>
<feature type="non-terminal residue" evidence="1">
    <location>
        <position position="162"/>
    </location>
</feature>